<dbReference type="PANTHER" id="PTHR11895">
    <property type="entry name" value="TRANSAMIDASE"/>
    <property type="match status" value="1"/>
</dbReference>
<dbReference type="Gene3D" id="3.90.1300.10">
    <property type="entry name" value="Amidase signature (AS) domain"/>
    <property type="match status" value="1"/>
</dbReference>
<sequence>MSEFHELSALDLGSVIASGETSPVDVVDHFLRRAAEADTVGAFTTIAGTHARESARRAERTLRDRRDEPLPALFGVPIGIKDLEETRGIRTTLGSRVFQDWIPDADGEIVTMLRAGGLIDIGKTTVPEFGAACYTEPDIAPPARSPFDLACGAAGSSGGAAASVGARLVPLAQGSDTAGSLRSPASVCGVIGLKPSRGLITTGPDRGDNMGLSARGPLARTVRDTAALLDVLASRPGANTVHPPAPSAGGYRAACDGPLPRLRIAVAHGSISGGPVAAESAEAVTRTGLLLESLGHTVLRRDQAEDPVFTESFTLAFASLAGSLPLPPGAEPLLRPIVRHLRAIATRTTAAELAAALGTLQARARAWTLDHADVDIVITPTITRPTQALGELRDDADPAGELAAMTAFTGNTILANATGFPALSLPVEWSARGMPIGVMFTAGWGRDDTLLRLAAEVEEAAPWAERYPNI</sequence>
<accession>A0A1T3NM51</accession>
<proteinExistence type="inferred from homology"/>
<feature type="domain" description="Amidase" evidence="2">
    <location>
        <begin position="25"/>
        <end position="451"/>
    </location>
</feature>
<comment type="caution">
    <text evidence="3">The sequence shown here is derived from an EMBL/GenBank/DDBJ whole genome shotgun (WGS) entry which is preliminary data.</text>
</comment>
<evidence type="ECO:0000259" key="2">
    <source>
        <dbReference type="Pfam" id="PF01425"/>
    </source>
</evidence>
<dbReference type="Pfam" id="PF01425">
    <property type="entry name" value="Amidase"/>
    <property type="match status" value="1"/>
</dbReference>
<protein>
    <submittedName>
        <fullName evidence="3">Amidase</fullName>
    </submittedName>
</protein>
<gene>
    <name evidence="3" type="ORF">B4N89_37355</name>
</gene>
<keyword evidence="4" id="KW-1185">Reference proteome</keyword>
<comment type="similarity">
    <text evidence="1">Belongs to the amidase family.</text>
</comment>
<dbReference type="OrthoDB" id="5175573at2"/>
<dbReference type="AlphaFoldDB" id="A0A1T3NM51"/>
<evidence type="ECO:0000313" key="3">
    <source>
        <dbReference type="EMBL" id="OPC77917.1"/>
    </source>
</evidence>
<dbReference type="Proteomes" id="UP000190037">
    <property type="component" value="Unassembled WGS sequence"/>
</dbReference>
<organism evidence="3 4">
    <name type="scientific">Embleya scabrispora</name>
    <dbReference type="NCBI Taxonomy" id="159449"/>
    <lineage>
        <taxon>Bacteria</taxon>
        <taxon>Bacillati</taxon>
        <taxon>Actinomycetota</taxon>
        <taxon>Actinomycetes</taxon>
        <taxon>Kitasatosporales</taxon>
        <taxon>Streptomycetaceae</taxon>
        <taxon>Embleya</taxon>
    </lineage>
</organism>
<dbReference type="InterPro" id="IPR036928">
    <property type="entry name" value="AS_sf"/>
</dbReference>
<dbReference type="EMBL" id="MWQN01000003">
    <property type="protein sequence ID" value="OPC77917.1"/>
    <property type="molecule type" value="Genomic_DNA"/>
</dbReference>
<evidence type="ECO:0000313" key="4">
    <source>
        <dbReference type="Proteomes" id="UP000190037"/>
    </source>
</evidence>
<dbReference type="RefSeq" id="WP_078981010.1">
    <property type="nucleotide sequence ID" value="NZ_MWQN01000003.1"/>
</dbReference>
<name>A0A1T3NM51_9ACTN</name>
<dbReference type="PANTHER" id="PTHR11895:SF7">
    <property type="entry name" value="GLUTAMYL-TRNA(GLN) AMIDOTRANSFERASE SUBUNIT A, MITOCHONDRIAL"/>
    <property type="match status" value="1"/>
</dbReference>
<evidence type="ECO:0000256" key="1">
    <source>
        <dbReference type="ARBA" id="ARBA00009199"/>
    </source>
</evidence>
<dbReference type="InterPro" id="IPR023631">
    <property type="entry name" value="Amidase_dom"/>
</dbReference>
<dbReference type="InterPro" id="IPR000120">
    <property type="entry name" value="Amidase"/>
</dbReference>
<dbReference type="SUPFAM" id="SSF75304">
    <property type="entry name" value="Amidase signature (AS) enzymes"/>
    <property type="match status" value="1"/>
</dbReference>
<dbReference type="GO" id="GO:0003824">
    <property type="term" value="F:catalytic activity"/>
    <property type="evidence" value="ECO:0007669"/>
    <property type="project" value="InterPro"/>
</dbReference>
<reference evidence="3 4" key="1">
    <citation type="submission" date="2017-03" db="EMBL/GenBank/DDBJ databases">
        <title>Draft genome sequence of Streptomyces scabrisporus NF3, endophyte isolated from Amphipterygium adstringens.</title>
        <authorList>
            <person name="Vazquez M."/>
            <person name="Ceapa C.D."/>
            <person name="Rodriguez Luna D."/>
            <person name="Sanchez Esquivel S."/>
        </authorList>
    </citation>
    <scope>NUCLEOTIDE SEQUENCE [LARGE SCALE GENOMIC DNA]</scope>
    <source>
        <strain evidence="3 4">NF3</strain>
    </source>
</reference>
<dbReference type="STRING" id="159449.B4N89_37355"/>